<dbReference type="Proteomes" id="UP001055879">
    <property type="component" value="Linkage Group LG10"/>
</dbReference>
<evidence type="ECO:0000313" key="1">
    <source>
        <dbReference type="EMBL" id="KAI3697905.1"/>
    </source>
</evidence>
<reference evidence="1 2" key="2">
    <citation type="journal article" date="2022" name="Mol. Ecol. Resour.">
        <title>The genomes of chicory, endive, great burdock and yacon provide insights into Asteraceae paleo-polyploidization history and plant inulin production.</title>
        <authorList>
            <person name="Fan W."/>
            <person name="Wang S."/>
            <person name="Wang H."/>
            <person name="Wang A."/>
            <person name="Jiang F."/>
            <person name="Liu H."/>
            <person name="Zhao H."/>
            <person name="Xu D."/>
            <person name="Zhang Y."/>
        </authorList>
    </citation>
    <scope>NUCLEOTIDE SEQUENCE [LARGE SCALE GENOMIC DNA]</scope>
    <source>
        <strain evidence="2">cv. Niubang</strain>
    </source>
</reference>
<comment type="caution">
    <text evidence="1">The sequence shown here is derived from an EMBL/GenBank/DDBJ whole genome shotgun (WGS) entry which is preliminary data.</text>
</comment>
<keyword evidence="2" id="KW-1185">Reference proteome</keyword>
<evidence type="ECO:0000313" key="2">
    <source>
        <dbReference type="Proteomes" id="UP001055879"/>
    </source>
</evidence>
<sequence length="376" mass="41790">MSSTSGYTIPIFILHLLIHVHCVQFLFCNAQGKQISAVFVFGDSTVDPGNNNYLPTVARGNFPPYGKDFVNHQPTGRFSNGRLVTDFIASFVGVKENLPPFLDPSLTIEDLMTGVSFASAGAGYDPLTSELSGALTASQQLDLFRDYKRKMDVAIGKERTDDIIKSAGYIVSSGTNDFAFNYYGPVSVQRTVYPTISSYQNFLWQNIEKFLQELLDEGAMKIGVVGAPPVGCLPAIITLNSKDPISGRQCIQRFNSISRDYNQLLENNLKALQTSDTRVVYADIYTPIIDMVQGNTEIVNTIFLFPIILNDLKDFEEVHQGCCGSGLIEADFLCNQKSPLCSDVSKYVFWDAFHPTEKAYYVIFKSFESLIRQNIA</sequence>
<name>A0ACB8ZKR0_ARCLA</name>
<reference evidence="2" key="1">
    <citation type="journal article" date="2022" name="Mol. Ecol. Resour.">
        <title>The genomes of chicory, endive, great burdock and yacon provide insights into Asteraceae palaeo-polyploidization history and plant inulin production.</title>
        <authorList>
            <person name="Fan W."/>
            <person name="Wang S."/>
            <person name="Wang H."/>
            <person name="Wang A."/>
            <person name="Jiang F."/>
            <person name="Liu H."/>
            <person name="Zhao H."/>
            <person name="Xu D."/>
            <person name="Zhang Y."/>
        </authorList>
    </citation>
    <scope>NUCLEOTIDE SEQUENCE [LARGE SCALE GENOMIC DNA]</scope>
    <source>
        <strain evidence="2">cv. Niubang</strain>
    </source>
</reference>
<dbReference type="EMBL" id="CM042056">
    <property type="protein sequence ID" value="KAI3697905.1"/>
    <property type="molecule type" value="Genomic_DNA"/>
</dbReference>
<gene>
    <name evidence="1" type="ORF">L6452_31008</name>
</gene>
<organism evidence="1 2">
    <name type="scientific">Arctium lappa</name>
    <name type="common">Greater burdock</name>
    <name type="synonym">Lappa major</name>
    <dbReference type="NCBI Taxonomy" id="4217"/>
    <lineage>
        <taxon>Eukaryota</taxon>
        <taxon>Viridiplantae</taxon>
        <taxon>Streptophyta</taxon>
        <taxon>Embryophyta</taxon>
        <taxon>Tracheophyta</taxon>
        <taxon>Spermatophyta</taxon>
        <taxon>Magnoliopsida</taxon>
        <taxon>eudicotyledons</taxon>
        <taxon>Gunneridae</taxon>
        <taxon>Pentapetalae</taxon>
        <taxon>asterids</taxon>
        <taxon>campanulids</taxon>
        <taxon>Asterales</taxon>
        <taxon>Asteraceae</taxon>
        <taxon>Carduoideae</taxon>
        <taxon>Cardueae</taxon>
        <taxon>Arctiinae</taxon>
        <taxon>Arctium</taxon>
    </lineage>
</organism>
<proteinExistence type="predicted"/>
<protein>
    <submittedName>
        <fullName evidence="1">Uncharacterized protein</fullName>
    </submittedName>
</protein>
<accession>A0ACB8ZKR0</accession>